<dbReference type="PANTHER" id="PTHR11941:SF54">
    <property type="entry name" value="ENOYL-COA HYDRATASE, MITOCHONDRIAL"/>
    <property type="match status" value="1"/>
</dbReference>
<dbReference type="Gene3D" id="3.90.226.10">
    <property type="entry name" value="2-enoyl-CoA Hydratase, Chain A, domain 1"/>
    <property type="match status" value="1"/>
</dbReference>
<feature type="region of interest" description="Disordered" evidence="1">
    <location>
        <begin position="241"/>
        <end position="267"/>
    </location>
</feature>
<reference evidence="2 3" key="1">
    <citation type="submission" date="2019-11" db="EMBL/GenBank/DDBJ databases">
        <title>Draft genome of Amycolatopsis RM579.</title>
        <authorList>
            <person name="Duangmal K."/>
            <person name="Mingma R."/>
        </authorList>
    </citation>
    <scope>NUCLEOTIDE SEQUENCE [LARGE SCALE GENOMIC DNA]</scope>
    <source>
        <strain evidence="2 3">RM579</strain>
    </source>
</reference>
<protein>
    <submittedName>
        <fullName evidence="2">Crotonase</fullName>
    </submittedName>
</protein>
<name>A0A6N7Z4U5_9PSEU</name>
<dbReference type="PANTHER" id="PTHR11941">
    <property type="entry name" value="ENOYL-COA HYDRATASE-RELATED"/>
    <property type="match status" value="1"/>
</dbReference>
<keyword evidence="3" id="KW-1185">Reference proteome</keyword>
<dbReference type="Proteomes" id="UP000440096">
    <property type="component" value="Unassembled WGS sequence"/>
</dbReference>
<organism evidence="2 3">
    <name type="scientific">Amycolatopsis pithecellobii</name>
    <dbReference type="NCBI Taxonomy" id="664692"/>
    <lineage>
        <taxon>Bacteria</taxon>
        <taxon>Bacillati</taxon>
        <taxon>Actinomycetota</taxon>
        <taxon>Actinomycetes</taxon>
        <taxon>Pseudonocardiales</taxon>
        <taxon>Pseudonocardiaceae</taxon>
        <taxon>Amycolatopsis</taxon>
    </lineage>
</organism>
<dbReference type="CDD" id="cd06558">
    <property type="entry name" value="crotonase-like"/>
    <property type="match status" value="1"/>
</dbReference>
<dbReference type="SUPFAM" id="SSF52096">
    <property type="entry name" value="ClpP/crotonase"/>
    <property type="match status" value="1"/>
</dbReference>
<dbReference type="InterPro" id="IPR029045">
    <property type="entry name" value="ClpP/crotonase-like_dom_sf"/>
</dbReference>
<dbReference type="InterPro" id="IPR001753">
    <property type="entry name" value="Enoyl-CoA_hydra/iso"/>
</dbReference>
<gene>
    <name evidence="2" type="ORF">GKO32_16485</name>
</gene>
<evidence type="ECO:0000313" key="2">
    <source>
        <dbReference type="EMBL" id="MTD55561.1"/>
    </source>
</evidence>
<comment type="caution">
    <text evidence="2">The sequence shown here is derived from an EMBL/GenBank/DDBJ whole genome shotgun (WGS) entry which is preliminary data.</text>
</comment>
<dbReference type="AlphaFoldDB" id="A0A6N7Z4U5"/>
<dbReference type="GO" id="GO:0003824">
    <property type="term" value="F:catalytic activity"/>
    <property type="evidence" value="ECO:0007669"/>
    <property type="project" value="UniProtKB-ARBA"/>
</dbReference>
<feature type="compositionally biased region" description="Basic and acidic residues" evidence="1">
    <location>
        <begin position="247"/>
        <end position="267"/>
    </location>
</feature>
<proteinExistence type="predicted"/>
<evidence type="ECO:0000313" key="3">
    <source>
        <dbReference type="Proteomes" id="UP000440096"/>
    </source>
</evidence>
<dbReference type="GO" id="GO:0006635">
    <property type="term" value="P:fatty acid beta-oxidation"/>
    <property type="evidence" value="ECO:0007669"/>
    <property type="project" value="TreeGrafter"/>
</dbReference>
<accession>A0A6N7Z4U5</accession>
<evidence type="ECO:0000256" key="1">
    <source>
        <dbReference type="SAM" id="MobiDB-lite"/>
    </source>
</evidence>
<dbReference type="OrthoDB" id="2988772at2"/>
<dbReference type="Pfam" id="PF00378">
    <property type="entry name" value="ECH_1"/>
    <property type="match status" value="1"/>
</dbReference>
<dbReference type="EMBL" id="WMBA01000023">
    <property type="protein sequence ID" value="MTD55561.1"/>
    <property type="molecule type" value="Genomic_DNA"/>
</dbReference>
<sequence length="267" mass="29105">MTVDAAASDPRQFRHLTIDDRGAIAVVSFDRSPVNAVDTDMCHEIRALFSRLDEYLPRVRVLVLRGEGKHFCAGHDFKEFASLTPQNSPGRQKLVRETFAAVYDCPVPVIAAVHGVAMGTGVALAACCDTIICGESARLGVPEVGVGVMGGARHMRRLVPEHVMRTLYFTAGSAPAADLLPYGGIHAVVPDEQLMDTALALAERMAIHSRAALRHAKESLNTIEFMDLKSGYEAEQRVTTRLSAHPDSQEARNAVFERRTPEYSHSA</sequence>